<dbReference type="InterPro" id="IPR046341">
    <property type="entry name" value="SET_dom_sf"/>
</dbReference>
<feature type="domain" description="C2H2-type" evidence="16">
    <location>
        <begin position="581"/>
        <end position="608"/>
    </location>
</feature>
<evidence type="ECO:0000256" key="11">
    <source>
        <dbReference type="ARBA" id="ARBA00023163"/>
    </source>
</evidence>
<dbReference type="InterPro" id="IPR001245">
    <property type="entry name" value="Ser-Thr/Tyr_kinase_cat_dom"/>
</dbReference>
<feature type="compositionally biased region" description="Basic and acidic residues" evidence="15">
    <location>
        <begin position="837"/>
        <end position="848"/>
    </location>
</feature>
<feature type="compositionally biased region" description="Basic residues" evidence="15">
    <location>
        <begin position="233"/>
        <end position="248"/>
    </location>
</feature>
<dbReference type="SMART" id="SM00355">
    <property type="entry name" value="ZnF_C2H2"/>
    <property type="match status" value="16"/>
</dbReference>
<dbReference type="Gene3D" id="3.30.160.60">
    <property type="entry name" value="Classic Zinc Finger"/>
    <property type="match status" value="12"/>
</dbReference>
<evidence type="ECO:0000259" key="17">
    <source>
        <dbReference type="PROSITE" id="PS50280"/>
    </source>
</evidence>
<evidence type="ECO:0000256" key="9">
    <source>
        <dbReference type="ARBA" id="ARBA00023125"/>
    </source>
</evidence>
<keyword evidence="5" id="KW-0677">Repeat</keyword>
<feature type="domain" description="C2H2-type" evidence="16">
    <location>
        <begin position="412"/>
        <end position="435"/>
    </location>
</feature>
<dbReference type="Pfam" id="PF00096">
    <property type="entry name" value="zf-C2H2"/>
    <property type="match status" value="8"/>
</dbReference>
<accession>A0A1A7Y9C7</accession>
<dbReference type="PROSITE" id="PS50280">
    <property type="entry name" value="SET"/>
    <property type="match status" value="1"/>
</dbReference>
<feature type="region of interest" description="Disordered" evidence="15">
    <location>
        <begin position="833"/>
        <end position="869"/>
    </location>
</feature>
<dbReference type="GO" id="GO:0004672">
    <property type="term" value="F:protein kinase activity"/>
    <property type="evidence" value="ECO:0007669"/>
    <property type="project" value="InterPro"/>
</dbReference>
<evidence type="ECO:0000256" key="1">
    <source>
        <dbReference type="ARBA" id="ARBA00003767"/>
    </source>
</evidence>
<feature type="compositionally biased region" description="Low complexity" evidence="15">
    <location>
        <begin position="1143"/>
        <end position="1156"/>
    </location>
</feature>
<dbReference type="InterPro" id="IPR001214">
    <property type="entry name" value="SET_dom"/>
</dbReference>
<reference evidence="18" key="1">
    <citation type="submission" date="2016-05" db="EMBL/GenBank/DDBJ databases">
        <authorList>
            <person name="Lavstsen T."/>
            <person name="Jespersen J.S."/>
        </authorList>
    </citation>
    <scope>NUCLEOTIDE SEQUENCE</scope>
    <source>
        <tissue evidence="18">Brain</tissue>
    </source>
</reference>
<feature type="domain" description="C2H2-type" evidence="16">
    <location>
        <begin position="297"/>
        <end position="319"/>
    </location>
</feature>
<keyword evidence="11" id="KW-0804">Transcription</keyword>
<feature type="region of interest" description="Disordered" evidence="15">
    <location>
        <begin position="531"/>
        <end position="550"/>
    </location>
</feature>
<keyword evidence="9" id="KW-0238">DNA-binding</keyword>
<feature type="domain" description="C2H2-type" evidence="16">
    <location>
        <begin position="673"/>
        <end position="700"/>
    </location>
</feature>
<dbReference type="InterPro" id="IPR036236">
    <property type="entry name" value="Znf_C2H2_sf"/>
</dbReference>
<evidence type="ECO:0000259" key="16">
    <source>
        <dbReference type="PROSITE" id="PS50157"/>
    </source>
</evidence>
<dbReference type="GO" id="GO:0010468">
    <property type="term" value="P:regulation of gene expression"/>
    <property type="evidence" value="ECO:0007669"/>
    <property type="project" value="TreeGrafter"/>
</dbReference>
<dbReference type="FunFam" id="3.30.160.60:FF:003229">
    <property type="entry name" value="PR/SET domain 15"/>
    <property type="match status" value="1"/>
</dbReference>
<feature type="compositionally biased region" description="Acidic residues" evidence="15">
    <location>
        <begin position="534"/>
        <end position="546"/>
    </location>
</feature>
<dbReference type="GO" id="GO:0005634">
    <property type="term" value="C:nucleus"/>
    <property type="evidence" value="ECO:0007669"/>
    <property type="project" value="UniProtKB-SubCell"/>
</dbReference>
<feature type="repeat" description="ANK" evidence="13">
    <location>
        <begin position="1280"/>
        <end position="1315"/>
    </location>
</feature>
<dbReference type="PROSITE" id="PS00028">
    <property type="entry name" value="ZINC_FINGER_C2H2_1"/>
    <property type="match status" value="14"/>
</dbReference>
<keyword evidence="4" id="KW-0479">Metal-binding</keyword>
<sequence>MTEQTPEELFWCEDCGQYHDSECPELGPLVTVPDSFVLSRARSSLPNSLEIREVDDREEGVFVLRRLVKRTRFGPFEAKRVPHLETDEAFPLKIFQRNGAVACFDCSSEDDCNWMMLVRPATDHAHQNLTAYQQDKDVYFNTSQDVLPGAELRVWYGAFYAKKMEKPMLKPLLPPPESLKKHQVHNAVVTEDSSAGVTLSHVEAGNTLHQKESLLDPDAGEETGPPAAQFGQRRGRGRGRRARGRRRGVAAASKCKEVKGLAEGSELLVPESSSLLGSADGPVVLKRHKSREHRRVYRCSLCNKIFQNSSNLNRHIRSHGDKLFKCDECEKLFSRKESLKQHISYKHSKTMSDMDYKYKCITCEKSFRLENALKFHNCRTDDKTFQCDICSRFFSTNSNLSKHKKKHGDKLYSCEICNKMFYRKDVMQEHHRRHSVGAKQLKKEELEANGEEGNKYRKEPSPCPICSKVFSCRSNMNKHLLTHGDKKYTCEICGRKFFRVDVLRDHIHVHFKDIALMDEQERQDFIRKIGISADDSDETDDDEETEHPEQHKYNCKKCQLSFAKGKEYLKHITEQHKEKGHSCGICNRHFALKATYNAHLVIHREQLPDPAVQKYIHPCEICGRIFNSIGNLERHKIIHTGVKSHCCEKCGKSFARKDMLKEHLRVHDDNRDYLCAECGKGMKTKHALRHHMKLHKGIKEYECKECNRKFAQKVNMLKHYKRHTGTKDFMCELCGKTFSERTTLETHKLIHTVGKTWKCLTCDKKYLTEYMLQKHVHLTHEKVEAQSCHLCGTKVSTRASMNRHLRRKHPELASPRIDEFDFQEHSSISIVKAPLSLEKDSTSQDRHSRPSRQPKKRLRVPVEPELSESDDYVDFPEPRHHALPEFSTVIVGEETETSSAVQSIQQVVVLTDPSAPSAPSSSSSVGLTVKPITNHSSTQFTSLQPVAVSHLSTSDRPLALDSSILTVTFDTVSGSAMLHNRPAELVPEAVGPAGTSAPHSVAHFINLTTLVNPMGHPLDAPTLSWRPVPAAEGSQVTPVVEGTQGDDTKHDVYSFAIVIWGVLTQKKPYQGENNILQLMVKVVKGFRPDLNTVPRSRPSACVGFLSLMQHCWATNPNDRPTFQEITSEAEELCCKPQEEIRTPRLSSSSEPEPTSPNLLTNDQGNVTKLVRPKSAMLPEKDCSLSDLLCQVDSGISRSFDRVKEDGCHSKENTCKRLSGISSADSAFSSQDSITLSFEKENTVDSSEVQKKKLCEAIRTKDTTKLMKILQPQDVDLLLDGGGSLLHLAISLTQNGDEAMTRILLDRGAAINETDGQGRTPAHVACQHGQENVIRVLLSRGADVQIKGKNNWTPLHFAAWQGHLGIVKLLRGHMATVKMLIMEGADLYISNQSQRTACHLAAESRHSEVLKELLLHCQGLNQLHLEVQGGHSDIIMLQLPHGCQDLGKEGTVQPATQGMNTVQE</sequence>
<feature type="domain" description="C2H2-type" evidence="16">
    <location>
        <begin position="488"/>
        <end position="515"/>
    </location>
</feature>
<feature type="domain" description="C2H2-type" evidence="16">
    <location>
        <begin position="645"/>
        <end position="672"/>
    </location>
</feature>
<dbReference type="FunFam" id="3.30.160.60:FF:000593">
    <property type="entry name" value="PR domain zinc finger protein 15"/>
    <property type="match status" value="1"/>
</dbReference>
<keyword evidence="8" id="KW-0805">Transcription regulation</keyword>
<feature type="domain" description="SET" evidence="17">
    <location>
        <begin position="47"/>
        <end position="157"/>
    </location>
</feature>
<dbReference type="EMBL" id="HADX01004313">
    <property type="protein sequence ID" value="SBP26545.1"/>
    <property type="molecule type" value="Transcribed_RNA"/>
</dbReference>
<proteinExistence type="inferred from homology"/>
<dbReference type="FunFam" id="3.30.160.60:FF:000100">
    <property type="entry name" value="Zinc finger 45-like"/>
    <property type="match status" value="1"/>
</dbReference>
<dbReference type="SMART" id="SM00248">
    <property type="entry name" value="ANK"/>
    <property type="match status" value="4"/>
</dbReference>
<dbReference type="InterPro" id="IPR059126">
    <property type="entry name" value="zf-C2H2_PRDM15"/>
</dbReference>
<evidence type="ECO:0000256" key="6">
    <source>
        <dbReference type="ARBA" id="ARBA00022771"/>
    </source>
</evidence>
<keyword evidence="10" id="KW-0010">Activator</keyword>
<comment type="function">
    <text evidence="1">May be involved in transcriptional regulation.</text>
</comment>
<dbReference type="FunFam" id="3.30.160.60:FF:000226">
    <property type="entry name" value="Zinc finger protein 236 variant"/>
    <property type="match status" value="1"/>
</dbReference>
<comment type="subcellular location">
    <subcellularLocation>
        <location evidence="2">Nucleus</location>
    </subcellularLocation>
</comment>
<dbReference type="InterPro" id="IPR013087">
    <property type="entry name" value="Znf_C2H2_type"/>
</dbReference>
<dbReference type="FunFam" id="3.30.160.60:FF:004086">
    <property type="match status" value="1"/>
</dbReference>
<feature type="compositionally biased region" description="Basic residues" evidence="15">
    <location>
        <begin position="849"/>
        <end position="859"/>
    </location>
</feature>
<dbReference type="Pfam" id="PF21549">
    <property type="entry name" value="PRDM2_PR"/>
    <property type="match status" value="1"/>
</dbReference>
<dbReference type="InterPro" id="IPR002110">
    <property type="entry name" value="Ankyrin_rpt"/>
</dbReference>
<evidence type="ECO:0000256" key="7">
    <source>
        <dbReference type="ARBA" id="ARBA00022833"/>
    </source>
</evidence>
<dbReference type="SUPFAM" id="SSF48403">
    <property type="entry name" value="Ankyrin repeat"/>
    <property type="match status" value="1"/>
</dbReference>
<dbReference type="FunFam" id="3.30.160.60:FF:000624">
    <property type="entry name" value="zinc finger protein 697"/>
    <property type="match status" value="1"/>
</dbReference>
<keyword evidence="13" id="KW-0040">ANK repeat</keyword>
<gene>
    <name evidence="18" type="primary">PRDM15</name>
</gene>
<dbReference type="CDD" id="cd19199">
    <property type="entry name" value="PR-SET_PRDM15"/>
    <property type="match status" value="1"/>
</dbReference>
<dbReference type="GO" id="GO:0008270">
    <property type="term" value="F:zinc ion binding"/>
    <property type="evidence" value="ECO:0007669"/>
    <property type="project" value="UniProtKB-KW"/>
</dbReference>
<feature type="domain" description="C2H2-type" evidence="16">
    <location>
        <begin position="701"/>
        <end position="728"/>
    </location>
</feature>
<dbReference type="PROSITE" id="PS50157">
    <property type="entry name" value="ZINC_FINGER_C2H2_2"/>
    <property type="match status" value="12"/>
</dbReference>
<evidence type="ECO:0000256" key="15">
    <source>
        <dbReference type="SAM" id="MobiDB-lite"/>
    </source>
</evidence>
<dbReference type="PROSITE" id="PS50297">
    <property type="entry name" value="ANK_REP_REGION"/>
    <property type="match status" value="2"/>
</dbReference>
<evidence type="ECO:0000256" key="10">
    <source>
        <dbReference type="ARBA" id="ARBA00023159"/>
    </source>
</evidence>
<dbReference type="Pfam" id="PF13894">
    <property type="entry name" value="zf-C2H2_4"/>
    <property type="match status" value="1"/>
</dbReference>
<name>A0A1A7Y9C7_9TELE</name>
<dbReference type="SUPFAM" id="SSF56112">
    <property type="entry name" value="Protein kinase-like (PK-like)"/>
    <property type="match status" value="1"/>
</dbReference>
<organism evidence="18">
    <name type="scientific">Iconisemion striatum</name>
    <dbReference type="NCBI Taxonomy" id="60296"/>
    <lineage>
        <taxon>Eukaryota</taxon>
        <taxon>Metazoa</taxon>
        <taxon>Chordata</taxon>
        <taxon>Craniata</taxon>
        <taxon>Vertebrata</taxon>
        <taxon>Euteleostomi</taxon>
        <taxon>Actinopterygii</taxon>
        <taxon>Neopterygii</taxon>
        <taxon>Teleostei</taxon>
        <taxon>Neoteleostei</taxon>
        <taxon>Acanthomorphata</taxon>
        <taxon>Ovalentaria</taxon>
        <taxon>Atherinomorphae</taxon>
        <taxon>Cyprinodontiformes</taxon>
        <taxon>Nothobranchiidae</taxon>
        <taxon>Iconisemion</taxon>
    </lineage>
</organism>
<feature type="domain" description="C2H2-type" evidence="16">
    <location>
        <begin position="385"/>
        <end position="407"/>
    </location>
</feature>
<keyword evidence="12" id="KW-0539">Nucleus</keyword>
<evidence type="ECO:0000256" key="13">
    <source>
        <dbReference type="PROSITE-ProRule" id="PRU00023"/>
    </source>
</evidence>
<evidence type="ECO:0000256" key="4">
    <source>
        <dbReference type="ARBA" id="ARBA00022723"/>
    </source>
</evidence>
<dbReference type="Gene3D" id="2.170.270.10">
    <property type="entry name" value="SET domain"/>
    <property type="match status" value="1"/>
</dbReference>
<dbReference type="Pfam" id="PF23573">
    <property type="entry name" value="zf-C2H2_PRDM15"/>
    <property type="match status" value="1"/>
</dbReference>
<dbReference type="InterPro" id="IPR036770">
    <property type="entry name" value="Ankyrin_rpt-contain_sf"/>
</dbReference>
<reference evidence="18" key="2">
    <citation type="submission" date="2016-06" db="EMBL/GenBank/DDBJ databases">
        <title>The genome of a short-lived fish provides insights into sex chromosome evolution and the genetic control of aging.</title>
        <authorList>
            <person name="Reichwald K."/>
            <person name="Felder M."/>
            <person name="Petzold A."/>
            <person name="Koch P."/>
            <person name="Groth M."/>
            <person name="Platzer M."/>
        </authorList>
    </citation>
    <scope>NUCLEOTIDE SEQUENCE</scope>
    <source>
        <tissue evidence="18">Brain</tissue>
    </source>
</reference>
<evidence type="ECO:0000313" key="18">
    <source>
        <dbReference type="EMBL" id="SBP26545.1"/>
    </source>
</evidence>
<dbReference type="Gene3D" id="1.10.510.10">
    <property type="entry name" value="Transferase(Phosphotransferase) domain 1"/>
    <property type="match status" value="1"/>
</dbReference>
<evidence type="ECO:0000256" key="5">
    <source>
        <dbReference type="ARBA" id="ARBA00022737"/>
    </source>
</evidence>
<evidence type="ECO:0000256" key="3">
    <source>
        <dbReference type="ARBA" id="ARBA00006991"/>
    </source>
</evidence>
<dbReference type="FunFam" id="2.170.270.10:FF:000007">
    <property type="entry name" value="PR domain zinc finger protein 10"/>
    <property type="match status" value="1"/>
</dbReference>
<dbReference type="PANTHER" id="PTHR16515">
    <property type="entry name" value="PR DOMAIN ZINC FINGER PROTEIN"/>
    <property type="match status" value="1"/>
</dbReference>
<dbReference type="Pfam" id="PF07714">
    <property type="entry name" value="PK_Tyr_Ser-Thr"/>
    <property type="match status" value="1"/>
</dbReference>
<feature type="repeat" description="ANK" evidence="13">
    <location>
        <begin position="1316"/>
        <end position="1348"/>
    </location>
</feature>
<dbReference type="GO" id="GO:0003677">
    <property type="term" value="F:DNA binding"/>
    <property type="evidence" value="ECO:0007669"/>
    <property type="project" value="UniProtKB-KW"/>
</dbReference>
<feature type="domain" description="C2H2-type" evidence="16">
    <location>
        <begin position="729"/>
        <end position="756"/>
    </location>
</feature>
<evidence type="ECO:0000256" key="14">
    <source>
        <dbReference type="PROSITE-ProRule" id="PRU00042"/>
    </source>
</evidence>
<dbReference type="InterPro" id="IPR044409">
    <property type="entry name" value="PRDM15_PR-SET"/>
</dbReference>
<dbReference type="PANTHER" id="PTHR16515:SF34">
    <property type="entry name" value="PR DOMAIN ZINC FINGER PROTEIN 15"/>
    <property type="match status" value="1"/>
</dbReference>
<feature type="region of interest" description="Disordered" evidence="15">
    <location>
        <begin position="215"/>
        <end position="250"/>
    </location>
</feature>
<comment type="similarity">
    <text evidence="3">Belongs to the krueppel C2H2-type zinc-finger protein family.</text>
</comment>
<evidence type="ECO:0000256" key="12">
    <source>
        <dbReference type="ARBA" id="ARBA00023242"/>
    </source>
</evidence>
<dbReference type="InterPro" id="IPR050331">
    <property type="entry name" value="Zinc_finger"/>
</dbReference>
<evidence type="ECO:0000256" key="8">
    <source>
        <dbReference type="ARBA" id="ARBA00023015"/>
    </source>
</evidence>
<feature type="domain" description="C2H2-type" evidence="16">
    <location>
        <begin position="617"/>
        <end position="644"/>
    </location>
</feature>
<dbReference type="PROSITE" id="PS50088">
    <property type="entry name" value="ANK_REPEAT"/>
    <property type="match status" value="3"/>
</dbReference>
<dbReference type="Pfam" id="PF12874">
    <property type="entry name" value="zf-met"/>
    <property type="match status" value="1"/>
</dbReference>
<feature type="repeat" description="ANK" evidence="13">
    <location>
        <begin position="1349"/>
        <end position="1391"/>
    </location>
</feature>
<feature type="domain" description="C2H2-type" evidence="16">
    <location>
        <begin position="324"/>
        <end position="352"/>
    </location>
</feature>
<keyword evidence="7" id="KW-0862">Zinc</keyword>
<feature type="domain" description="C2H2-type" evidence="16">
    <location>
        <begin position="461"/>
        <end position="488"/>
    </location>
</feature>
<dbReference type="Pfam" id="PF12796">
    <property type="entry name" value="Ank_2"/>
    <property type="match status" value="1"/>
</dbReference>
<dbReference type="SUPFAM" id="SSF57667">
    <property type="entry name" value="beta-beta-alpha zinc fingers"/>
    <property type="match status" value="7"/>
</dbReference>
<feature type="non-terminal residue" evidence="18">
    <location>
        <position position="1463"/>
    </location>
</feature>
<dbReference type="InterPro" id="IPR011009">
    <property type="entry name" value="Kinase-like_dom_sf"/>
</dbReference>
<keyword evidence="6 14" id="KW-0863">Zinc-finger</keyword>
<protein>
    <submittedName>
        <fullName evidence="18">PR domain containing 15</fullName>
    </submittedName>
</protein>
<dbReference type="Gene3D" id="1.25.40.20">
    <property type="entry name" value="Ankyrin repeat-containing domain"/>
    <property type="match status" value="2"/>
</dbReference>
<feature type="region of interest" description="Disordered" evidence="15">
    <location>
        <begin position="1140"/>
        <end position="1163"/>
    </location>
</feature>
<evidence type="ECO:0000256" key="2">
    <source>
        <dbReference type="ARBA" id="ARBA00004123"/>
    </source>
</evidence>